<dbReference type="CDD" id="cd04301">
    <property type="entry name" value="NAT_SF"/>
    <property type="match status" value="1"/>
</dbReference>
<dbReference type="InterPro" id="IPR016181">
    <property type="entry name" value="Acyl_CoA_acyltransferase"/>
</dbReference>
<reference evidence="8 9" key="1">
    <citation type="submission" date="2018-06" db="EMBL/GenBank/DDBJ databases">
        <title>Genomic Encyclopedia of Type Strains, Phase IV (KMG-IV): sequencing the most valuable type-strain genomes for metagenomic binning, comparative biology and taxonomic classification.</title>
        <authorList>
            <person name="Goeker M."/>
        </authorList>
    </citation>
    <scope>NUCLEOTIDE SEQUENCE [LARGE SCALE GENOMIC DNA]</scope>
    <source>
        <strain evidence="8 9">DSM 25532</strain>
    </source>
</reference>
<keyword evidence="4" id="KW-0808">Transferase</keyword>
<organism evidence="8 9">
    <name type="scientific">Roseimicrobium gellanilyticum</name>
    <dbReference type="NCBI Taxonomy" id="748857"/>
    <lineage>
        <taxon>Bacteria</taxon>
        <taxon>Pseudomonadati</taxon>
        <taxon>Verrucomicrobiota</taxon>
        <taxon>Verrucomicrobiia</taxon>
        <taxon>Verrucomicrobiales</taxon>
        <taxon>Verrucomicrobiaceae</taxon>
        <taxon>Roseimicrobium</taxon>
    </lineage>
</organism>
<dbReference type="Gene3D" id="3.40.630.30">
    <property type="match status" value="1"/>
</dbReference>
<dbReference type="Pfam" id="PF00583">
    <property type="entry name" value="Acetyltransf_1"/>
    <property type="match status" value="1"/>
</dbReference>
<evidence type="ECO:0000256" key="1">
    <source>
        <dbReference type="ARBA" id="ARBA00004925"/>
    </source>
</evidence>
<comment type="caution">
    <text evidence="8">The sequence shown here is derived from an EMBL/GenBank/DDBJ whole genome shotgun (WGS) entry which is preliminary data.</text>
</comment>
<feature type="domain" description="N-acetyltransferase" evidence="7">
    <location>
        <begin position="277"/>
        <end position="417"/>
    </location>
</feature>
<comment type="similarity">
    <text evidence="2">Belongs to the acetyltransferase family. ArgA subfamily.</text>
</comment>
<proteinExistence type="inferred from homology"/>
<gene>
    <name evidence="8" type="ORF">DES53_10499</name>
</gene>
<comment type="catalytic activity">
    <reaction evidence="6">
        <text>L-glutamate + acetyl-CoA = N-acetyl-L-glutamate + CoA + H(+)</text>
        <dbReference type="Rhea" id="RHEA:24292"/>
        <dbReference type="ChEBI" id="CHEBI:15378"/>
        <dbReference type="ChEBI" id="CHEBI:29985"/>
        <dbReference type="ChEBI" id="CHEBI:44337"/>
        <dbReference type="ChEBI" id="CHEBI:57287"/>
        <dbReference type="ChEBI" id="CHEBI:57288"/>
        <dbReference type="EC" id="2.3.1.1"/>
    </reaction>
</comment>
<dbReference type="Proteomes" id="UP000253426">
    <property type="component" value="Unassembled WGS sequence"/>
</dbReference>
<dbReference type="SUPFAM" id="SSF53633">
    <property type="entry name" value="Carbamate kinase-like"/>
    <property type="match status" value="1"/>
</dbReference>
<evidence type="ECO:0000256" key="2">
    <source>
        <dbReference type="ARBA" id="ARBA00009145"/>
    </source>
</evidence>
<evidence type="ECO:0000313" key="9">
    <source>
        <dbReference type="Proteomes" id="UP000253426"/>
    </source>
</evidence>
<dbReference type="GO" id="GO:0004042">
    <property type="term" value="F:L-glutamate N-acetyltransferase activity"/>
    <property type="evidence" value="ECO:0007669"/>
    <property type="project" value="InterPro"/>
</dbReference>
<dbReference type="PROSITE" id="PS51186">
    <property type="entry name" value="GNAT"/>
    <property type="match status" value="1"/>
</dbReference>
<evidence type="ECO:0000256" key="5">
    <source>
        <dbReference type="ARBA" id="ARBA00023315"/>
    </source>
</evidence>
<dbReference type="GO" id="GO:0005737">
    <property type="term" value="C:cytoplasm"/>
    <property type="evidence" value="ECO:0007669"/>
    <property type="project" value="InterPro"/>
</dbReference>
<dbReference type="UniPathway" id="UPA00068">
    <property type="reaction ID" value="UER00106"/>
</dbReference>
<keyword evidence="5" id="KW-0012">Acyltransferase</keyword>
<dbReference type="InterPro" id="IPR036393">
    <property type="entry name" value="AceGlu_kinase-like_sf"/>
</dbReference>
<dbReference type="PANTHER" id="PTHR30602">
    <property type="entry name" value="AMINO-ACID ACETYLTRANSFERASE"/>
    <property type="match status" value="1"/>
</dbReference>
<dbReference type="Gene3D" id="3.40.1160.10">
    <property type="entry name" value="Acetylglutamate kinase-like"/>
    <property type="match status" value="1"/>
</dbReference>
<dbReference type="Pfam" id="PF00696">
    <property type="entry name" value="AA_kinase"/>
    <property type="match status" value="1"/>
</dbReference>
<evidence type="ECO:0000256" key="4">
    <source>
        <dbReference type="ARBA" id="ARBA00022679"/>
    </source>
</evidence>
<dbReference type="PIRSF" id="PIRSF000423">
    <property type="entry name" value="ArgA"/>
    <property type="match status" value="1"/>
</dbReference>
<name>A0A366HPA2_9BACT</name>
<comment type="pathway">
    <text evidence="1">Amino-acid biosynthesis; L-arginine biosynthesis; N(2)-acetyl-L-ornithine from L-glutamate: step 1/4.</text>
</comment>
<accession>A0A366HPA2</accession>
<dbReference type="EMBL" id="QNRR01000004">
    <property type="protein sequence ID" value="RBP44280.1"/>
    <property type="molecule type" value="Genomic_DNA"/>
</dbReference>
<dbReference type="OrthoDB" id="9802238at2"/>
<sequence>MRFEDLRGILQYVPQFKERIFVIAFDGAVMRLPNFHSLLQDIAVLQSLSIQVVVVFGARKQIQELADLRGVKLTSDDGMGLTDAATLEVSADAISRLTSELMGDLTALELRVAVPNALAVHPAGVIEGVDLVHTGRIERVDQRMLLAMLKEGIIPVLPPLGYDGRGATLRVNSDEVAVDVALELDAAKVIFVAEEGLVDAAGQRLAQISVGQAREMAKRKDSNADPSLLSKLKHAALACNEGVPRVHIIDGRQDEVLLAELFSNEGVGTMIHADDYQHLRKARTSDIPALQAMMRESVEDAALAPRTREQMQKSIGDFYVLELDGNPVASVAVHVYELDGGVKAAELACLFVRRAHKNKGHGRKLVAFAEDTARQRGCAWIFALSTQAFRFFEEKMGYKEVPVDTLPAKRREAYDRSGRNSRVLKKAF</sequence>
<dbReference type="PANTHER" id="PTHR30602:SF12">
    <property type="entry name" value="AMINO-ACID ACETYLTRANSFERASE NAGS1, CHLOROPLASTIC-RELATED"/>
    <property type="match status" value="1"/>
</dbReference>
<keyword evidence="9" id="KW-1185">Reference proteome</keyword>
<dbReference type="InterPro" id="IPR001048">
    <property type="entry name" value="Asp/Glu/Uridylate_kinase"/>
</dbReference>
<dbReference type="InterPro" id="IPR010167">
    <property type="entry name" value="NH2A_AcTrfase"/>
</dbReference>
<evidence type="ECO:0000259" key="7">
    <source>
        <dbReference type="PROSITE" id="PS51186"/>
    </source>
</evidence>
<dbReference type="RefSeq" id="WP_113958703.1">
    <property type="nucleotide sequence ID" value="NZ_QNRR01000004.1"/>
</dbReference>
<evidence type="ECO:0000256" key="6">
    <source>
        <dbReference type="ARBA" id="ARBA00048372"/>
    </source>
</evidence>
<evidence type="ECO:0000313" key="8">
    <source>
        <dbReference type="EMBL" id="RBP44280.1"/>
    </source>
</evidence>
<dbReference type="AlphaFoldDB" id="A0A366HPA2"/>
<dbReference type="GO" id="GO:0006526">
    <property type="term" value="P:L-arginine biosynthetic process"/>
    <property type="evidence" value="ECO:0007669"/>
    <property type="project" value="UniProtKB-UniPathway"/>
</dbReference>
<dbReference type="EC" id="2.3.1.1" evidence="3"/>
<dbReference type="HAMAP" id="MF_01105">
    <property type="entry name" value="N_acetyl_glu_synth"/>
    <property type="match status" value="1"/>
</dbReference>
<evidence type="ECO:0000256" key="3">
    <source>
        <dbReference type="ARBA" id="ARBA00012697"/>
    </source>
</evidence>
<dbReference type="NCBIfam" id="TIGR01890">
    <property type="entry name" value="N-Ac-Glu-synth"/>
    <property type="match status" value="1"/>
</dbReference>
<dbReference type="InterPro" id="IPR000182">
    <property type="entry name" value="GNAT_dom"/>
</dbReference>
<protein>
    <recommendedName>
        <fullName evidence="3">amino-acid N-acetyltransferase</fullName>
        <ecNumber evidence="3">2.3.1.1</ecNumber>
    </recommendedName>
</protein>
<dbReference type="SUPFAM" id="SSF55729">
    <property type="entry name" value="Acyl-CoA N-acyltransferases (Nat)"/>
    <property type="match status" value="1"/>
</dbReference>